<sequence length="47" mass="5022">MTGIDIHYPVTGLVILAGAIVFLKGFDFLAAQSVKRLLHMAAGHKAE</sequence>
<dbReference type="AlphaFoldDB" id="A0A5K7YHA3"/>
<organism evidence="2 3">
    <name type="scientific">Desulfosarcina alkanivorans</name>
    <dbReference type="NCBI Taxonomy" id="571177"/>
    <lineage>
        <taxon>Bacteria</taxon>
        <taxon>Pseudomonadati</taxon>
        <taxon>Thermodesulfobacteriota</taxon>
        <taxon>Desulfobacteria</taxon>
        <taxon>Desulfobacterales</taxon>
        <taxon>Desulfosarcinaceae</taxon>
        <taxon>Desulfosarcina</taxon>
    </lineage>
</organism>
<dbReference type="OrthoDB" id="9974138at2"/>
<reference evidence="2 3" key="1">
    <citation type="submission" date="2019-11" db="EMBL/GenBank/DDBJ databases">
        <title>Comparative genomics of hydrocarbon-degrading Desulfosarcina strains.</title>
        <authorList>
            <person name="Watanabe M."/>
            <person name="Kojima H."/>
            <person name="Fukui M."/>
        </authorList>
    </citation>
    <scope>NUCLEOTIDE SEQUENCE [LARGE SCALE GENOMIC DNA]</scope>
    <source>
        <strain evidence="2 3">PL12</strain>
    </source>
</reference>
<protein>
    <submittedName>
        <fullName evidence="2">Uncharacterized protein</fullName>
    </submittedName>
</protein>
<dbReference type="EMBL" id="AP021874">
    <property type="protein sequence ID" value="BBO68418.1"/>
    <property type="molecule type" value="Genomic_DNA"/>
</dbReference>
<evidence type="ECO:0000256" key="1">
    <source>
        <dbReference type="SAM" id="Phobius"/>
    </source>
</evidence>
<accession>A0A5K7YHA3</accession>
<keyword evidence="1" id="KW-0812">Transmembrane</keyword>
<proteinExistence type="predicted"/>
<keyword evidence="1" id="KW-0472">Membrane</keyword>
<name>A0A5K7YHA3_9BACT</name>
<gene>
    <name evidence="2" type="ORF">DSCA_23480</name>
</gene>
<feature type="transmembrane region" description="Helical" evidence="1">
    <location>
        <begin position="6"/>
        <end position="26"/>
    </location>
</feature>
<dbReference type="KEGG" id="dalk:DSCA_23480"/>
<evidence type="ECO:0000313" key="3">
    <source>
        <dbReference type="Proteomes" id="UP000427906"/>
    </source>
</evidence>
<dbReference type="Proteomes" id="UP000427906">
    <property type="component" value="Chromosome"/>
</dbReference>
<dbReference type="RefSeq" id="WP_155316586.1">
    <property type="nucleotide sequence ID" value="NZ_AP021874.1"/>
</dbReference>
<keyword evidence="3" id="KW-1185">Reference proteome</keyword>
<keyword evidence="1" id="KW-1133">Transmembrane helix</keyword>
<evidence type="ECO:0000313" key="2">
    <source>
        <dbReference type="EMBL" id="BBO68418.1"/>
    </source>
</evidence>